<keyword evidence="3" id="KW-1185">Reference proteome</keyword>
<dbReference type="OrthoDB" id="3700700at2"/>
<evidence type="ECO:0000313" key="3">
    <source>
        <dbReference type="Proteomes" id="UP000295302"/>
    </source>
</evidence>
<feature type="transmembrane region" description="Helical" evidence="1">
    <location>
        <begin position="125"/>
        <end position="146"/>
    </location>
</feature>
<gene>
    <name evidence="2" type="ORF">E1286_28925</name>
</gene>
<feature type="transmembrane region" description="Helical" evidence="1">
    <location>
        <begin position="35"/>
        <end position="56"/>
    </location>
</feature>
<dbReference type="RefSeq" id="WP_132617442.1">
    <property type="nucleotide sequence ID" value="NZ_SMKQ01000113.1"/>
</dbReference>
<keyword evidence="1" id="KW-1133">Transmembrane helix</keyword>
<comment type="caution">
    <text evidence="2">The sequence shown here is derived from an EMBL/GenBank/DDBJ whole genome shotgun (WGS) entry which is preliminary data.</text>
</comment>
<dbReference type="AlphaFoldDB" id="A0A4R4YFB7"/>
<evidence type="ECO:0000313" key="2">
    <source>
        <dbReference type="EMBL" id="TDD43393.1"/>
    </source>
</evidence>
<dbReference type="Proteomes" id="UP000295302">
    <property type="component" value="Unassembled WGS sequence"/>
</dbReference>
<protein>
    <recommendedName>
        <fullName evidence="4">Integral membrane protein</fullName>
    </recommendedName>
</protein>
<keyword evidence="1" id="KW-0812">Transmembrane</keyword>
<evidence type="ECO:0008006" key="4">
    <source>
        <dbReference type="Google" id="ProtNLM"/>
    </source>
</evidence>
<reference evidence="2 3" key="1">
    <citation type="submission" date="2019-03" db="EMBL/GenBank/DDBJ databases">
        <title>Draft genome sequences of novel Actinobacteria.</title>
        <authorList>
            <person name="Sahin N."/>
            <person name="Ay H."/>
            <person name="Saygin H."/>
        </authorList>
    </citation>
    <scope>NUCLEOTIDE SEQUENCE [LARGE SCALE GENOMIC DNA]</scope>
    <source>
        <strain evidence="2 3">CH32</strain>
    </source>
</reference>
<name>A0A4R4YFB7_9ACTN</name>
<evidence type="ECO:0000256" key="1">
    <source>
        <dbReference type="SAM" id="Phobius"/>
    </source>
</evidence>
<keyword evidence="1" id="KW-0472">Membrane</keyword>
<feature type="transmembrane region" description="Helical" evidence="1">
    <location>
        <begin position="86"/>
        <end position="119"/>
    </location>
</feature>
<sequence length="163" mass="16475">MSPAVVVLLLFAGLSESAGRILPLIARRPSVSRSNAILLLLTGAVVEGAVFALWPLTARTLAELTLSAPVTDGAASTWTAGLAAPLLLSAVLAFPLLGPLLHLLLFVGVGASLVAPLAATTELDWWAAAGCVAVAGVGLGVAVEAVRRLVVRISATGAQKPRT</sequence>
<dbReference type="EMBL" id="SMKQ01000113">
    <property type="protein sequence ID" value="TDD43393.1"/>
    <property type="molecule type" value="Genomic_DNA"/>
</dbReference>
<organism evidence="2 3">
    <name type="scientific">Nonomuraea terrae</name>
    <dbReference type="NCBI Taxonomy" id="2530383"/>
    <lineage>
        <taxon>Bacteria</taxon>
        <taxon>Bacillati</taxon>
        <taxon>Actinomycetota</taxon>
        <taxon>Actinomycetes</taxon>
        <taxon>Streptosporangiales</taxon>
        <taxon>Streptosporangiaceae</taxon>
        <taxon>Nonomuraea</taxon>
    </lineage>
</organism>
<proteinExistence type="predicted"/>
<accession>A0A4R4YFB7</accession>